<dbReference type="SUPFAM" id="SSF52540">
    <property type="entry name" value="P-loop containing nucleoside triphosphate hydrolases"/>
    <property type="match status" value="2"/>
</dbReference>
<dbReference type="AlphaFoldDB" id="A0AAV1I259"/>
<proteinExistence type="predicted"/>
<feature type="region of interest" description="Disordered" evidence="2">
    <location>
        <begin position="727"/>
        <end position="753"/>
    </location>
</feature>
<evidence type="ECO:0000313" key="5">
    <source>
        <dbReference type="EMBL" id="CAK0773879.1"/>
    </source>
</evidence>
<gene>
    <name evidence="5" type="ORF">CVIRNUC_004111</name>
</gene>
<dbReference type="EMBL" id="CAUYUE010000005">
    <property type="protein sequence ID" value="CAK0773879.1"/>
    <property type="molecule type" value="Genomic_DNA"/>
</dbReference>
<dbReference type="PANTHER" id="PTHR45629:SF7">
    <property type="entry name" value="DNA EXCISION REPAIR PROTEIN ERCC-6-RELATED"/>
    <property type="match status" value="1"/>
</dbReference>
<feature type="compositionally biased region" description="Polar residues" evidence="2">
    <location>
        <begin position="20"/>
        <end position="29"/>
    </location>
</feature>
<dbReference type="InterPro" id="IPR000330">
    <property type="entry name" value="SNF2_N"/>
</dbReference>
<dbReference type="GO" id="GO:0007131">
    <property type="term" value="P:reciprocal meiotic recombination"/>
    <property type="evidence" value="ECO:0007669"/>
    <property type="project" value="TreeGrafter"/>
</dbReference>
<evidence type="ECO:0000256" key="2">
    <source>
        <dbReference type="SAM" id="MobiDB-lite"/>
    </source>
</evidence>
<evidence type="ECO:0000259" key="4">
    <source>
        <dbReference type="PROSITE" id="PS51194"/>
    </source>
</evidence>
<evidence type="ECO:0000256" key="1">
    <source>
        <dbReference type="ARBA" id="ARBA00022801"/>
    </source>
</evidence>
<dbReference type="PANTHER" id="PTHR45629">
    <property type="entry name" value="SNF2/RAD54 FAMILY MEMBER"/>
    <property type="match status" value="1"/>
</dbReference>
<name>A0AAV1I259_9CHLO</name>
<dbReference type="GO" id="GO:0005634">
    <property type="term" value="C:nucleus"/>
    <property type="evidence" value="ECO:0007669"/>
    <property type="project" value="TreeGrafter"/>
</dbReference>
<dbReference type="InterPro" id="IPR050496">
    <property type="entry name" value="SNF2_RAD54_helicase_repair"/>
</dbReference>
<dbReference type="FunFam" id="3.40.50.10810:FF:000021">
    <property type="entry name" value="DNA repair and recombination protein RAD54"/>
    <property type="match status" value="1"/>
</dbReference>
<organism evidence="5 6">
    <name type="scientific">Coccomyxa viridis</name>
    <dbReference type="NCBI Taxonomy" id="1274662"/>
    <lineage>
        <taxon>Eukaryota</taxon>
        <taxon>Viridiplantae</taxon>
        <taxon>Chlorophyta</taxon>
        <taxon>core chlorophytes</taxon>
        <taxon>Trebouxiophyceae</taxon>
        <taxon>Trebouxiophyceae incertae sedis</taxon>
        <taxon>Coccomyxaceae</taxon>
        <taxon>Coccomyxa</taxon>
    </lineage>
</organism>
<feature type="compositionally biased region" description="Low complexity" evidence="2">
    <location>
        <begin position="817"/>
        <end position="852"/>
    </location>
</feature>
<evidence type="ECO:0000313" key="6">
    <source>
        <dbReference type="Proteomes" id="UP001314263"/>
    </source>
</evidence>
<dbReference type="Proteomes" id="UP001314263">
    <property type="component" value="Unassembled WGS sequence"/>
</dbReference>
<feature type="region of interest" description="Disordered" evidence="2">
    <location>
        <begin position="1"/>
        <end position="48"/>
    </location>
</feature>
<dbReference type="InterPro" id="IPR049730">
    <property type="entry name" value="SNF2/RAD54-like_C"/>
</dbReference>
<dbReference type="Pfam" id="PF00176">
    <property type="entry name" value="SNF2-rel_dom"/>
    <property type="match status" value="1"/>
</dbReference>
<dbReference type="InterPro" id="IPR027417">
    <property type="entry name" value="P-loop_NTPase"/>
</dbReference>
<dbReference type="InterPro" id="IPR038718">
    <property type="entry name" value="SNF2-like_sf"/>
</dbReference>
<dbReference type="GO" id="GO:0016787">
    <property type="term" value="F:hydrolase activity"/>
    <property type="evidence" value="ECO:0007669"/>
    <property type="project" value="UniProtKB-KW"/>
</dbReference>
<dbReference type="GO" id="GO:0015616">
    <property type="term" value="F:DNA translocase activity"/>
    <property type="evidence" value="ECO:0007669"/>
    <property type="project" value="TreeGrafter"/>
</dbReference>
<dbReference type="InterPro" id="IPR014001">
    <property type="entry name" value="Helicase_ATP-bd"/>
</dbReference>
<accession>A0AAV1I259</accession>
<dbReference type="CDD" id="cd18793">
    <property type="entry name" value="SF2_C_SNF"/>
    <property type="match status" value="1"/>
</dbReference>
<keyword evidence="6" id="KW-1185">Reference proteome</keyword>
<dbReference type="SMART" id="SM00490">
    <property type="entry name" value="HELICc"/>
    <property type="match status" value="1"/>
</dbReference>
<dbReference type="InterPro" id="IPR001650">
    <property type="entry name" value="Helicase_C-like"/>
</dbReference>
<dbReference type="Pfam" id="PF00271">
    <property type="entry name" value="Helicase_C"/>
    <property type="match status" value="1"/>
</dbReference>
<dbReference type="GO" id="GO:0005524">
    <property type="term" value="F:ATP binding"/>
    <property type="evidence" value="ECO:0007669"/>
    <property type="project" value="InterPro"/>
</dbReference>
<dbReference type="Gene3D" id="3.40.50.10810">
    <property type="entry name" value="Tandem AAA-ATPase domain"/>
    <property type="match status" value="1"/>
</dbReference>
<dbReference type="Gene3D" id="3.40.50.300">
    <property type="entry name" value="P-loop containing nucleotide triphosphate hydrolases"/>
    <property type="match status" value="1"/>
</dbReference>
<feature type="domain" description="Helicase ATP-binding" evidence="3">
    <location>
        <begin position="186"/>
        <end position="369"/>
    </location>
</feature>
<feature type="domain" description="Helicase C-terminal" evidence="4">
    <location>
        <begin position="545"/>
        <end position="699"/>
    </location>
</feature>
<dbReference type="PROSITE" id="PS51194">
    <property type="entry name" value="HELICASE_CTER"/>
    <property type="match status" value="1"/>
</dbReference>
<dbReference type="SMART" id="SM00487">
    <property type="entry name" value="DEXDc"/>
    <property type="match status" value="1"/>
</dbReference>
<sequence length="986" mass="106338">MNEAEYCPDSDEEEEADAVPNQSTQQSGGISDDEDVPQSQEQRQQRREENIKAMVSGSLDLKRKALLPKVLNVDGAEAVLRSAFKSPFPDAPARSDALRRKLLKRRVFVPWGSSSPFKVHLAQIPQLPDAPPPAPQVEEEDSGEPLVLWAPSDGESGAVAVDRMLTKWLRPHQREGVAFMFECVAGLRAYEGQGCILADDMGLGKTLQGIALLWTLLQSGHEQLGGTPLAKRVIICCPTSLVSNWDSECTKWLKARRWPFIGRVRTLALSESSREDVISSVKDFLNPKAYYQVLILSYETFRLHEERFRGDNACDLLICDEAHRLKNDQTLTNKALDNLQCKRRVLLSGTPMQNHLDEFYAMVNFCNPGVLGTPAHFRRHYEAPIVASREPDATDAEVQKGTEQSNELSAIVNNFILRRTNALLSAHLPPKVVEVVCCRPSQLQRDLYQHFLRSNAAQRLLASAEAGRGKASALTAINALRKLCGHPKLIYDVLHPATGKAPAEADGFKDCGQYFPPGLFDDGRPGRGRGTLPVGWHAMSGKMAVLASMLEKLKPLGDRIVVVSNSTQVLDLIGALCRECHYPVLRLDGTTTLKKRAKMVAQFNTEPGQFVFLLSSKAGGCGINLIGGNRLVLFDPDWNPANDKQAAARVWRDGQKKRVYVYRFLTTGTIEEKVFQRQLAKEGLQQVVNSNAAAEGEGGGSVSAAAMSTDELRDLFQLRTATASDTFDSMCADDGSDVDIGDAPGGPAPQEAICKEQDGAPAEEDLQKWGQHSSTETVPDSVMRTIGAELPGLVSFVFACQVAGKAIAGEEEEPPLSTSARSRPASTSAATSPSASTPAQPKQSLSAPSRLSAPRRLRASQSSPAAAPTASATSTPPPGKENTGQDPGAQASGTATRPAAALPSAPERIKALSCGATSTMPRRSPLSRFGRNEQAALAKGIEASAAHGGPLLPEVDAVKRLKAVGEPAAAARSWAAAEDTSDDDFE</sequence>
<dbReference type="PROSITE" id="PS51192">
    <property type="entry name" value="HELICASE_ATP_BIND_1"/>
    <property type="match status" value="1"/>
</dbReference>
<dbReference type="Gene3D" id="1.20.120.850">
    <property type="entry name" value="SWI2/SNF2 ATPases, N-terminal domain"/>
    <property type="match status" value="1"/>
</dbReference>
<feature type="region of interest" description="Disordered" evidence="2">
    <location>
        <begin position="809"/>
        <end position="929"/>
    </location>
</feature>
<reference evidence="5 6" key="1">
    <citation type="submission" date="2023-10" db="EMBL/GenBank/DDBJ databases">
        <authorList>
            <person name="Maclean D."/>
            <person name="Macfadyen A."/>
        </authorList>
    </citation>
    <scope>NUCLEOTIDE SEQUENCE [LARGE SCALE GENOMIC DNA]</scope>
</reference>
<keyword evidence="1" id="KW-0378">Hydrolase</keyword>
<comment type="caution">
    <text evidence="5">The sequence shown here is derived from an EMBL/GenBank/DDBJ whole genome shotgun (WGS) entry which is preliminary data.</text>
</comment>
<dbReference type="GO" id="GO:0045003">
    <property type="term" value="P:double-strand break repair via synthesis-dependent strand annealing"/>
    <property type="evidence" value="ECO:0007669"/>
    <property type="project" value="TreeGrafter"/>
</dbReference>
<feature type="compositionally biased region" description="Acidic residues" evidence="2">
    <location>
        <begin position="1"/>
        <end position="17"/>
    </location>
</feature>
<feature type="compositionally biased region" description="Low complexity" evidence="2">
    <location>
        <begin position="859"/>
        <end position="874"/>
    </location>
</feature>
<evidence type="ECO:0000259" key="3">
    <source>
        <dbReference type="PROSITE" id="PS51192"/>
    </source>
</evidence>
<protein>
    <submittedName>
        <fullName evidence="5">Uncharacterized protein</fullName>
    </submittedName>
</protein>
<dbReference type="CDD" id="cd18004">
    <property type="entry name" value="DEXHc_RAD54"/>
    <property type="match status" value="1"/>
</dbReference>